<keyword evidence="1" id="KW-0812">Transmembrane</keyword>
<keyword evidence="1" id="KW-1133">Transmembrane helix</keyword>
<dbReference type="GO" id="GO:0005829">
    <property type="term" value="C:cytosol"/>
    <property type="evidence" value="ECO:0007669"/>
    <property type="project" value="GOC"/>
</dbReference>
<proteinExistence type="predicted"/>
<dbReference type="InterPro" id="IPR006076">
    <property type="entry name" value="FAD-dep_OxRdtase"/>
</dbReference>
<dbReference type="SUPFAM" id="SSF51905">
    <property type="entry name" value="FAD/NAD(P)-binding domain"/>
    <property type="match status" value="1"/>
</dbReference>
<dbReference type="GO" id="GO:0005770">
    <property type="term" value="C:late endosome"/>
    <property type="evidence" value="ECO:0007669"/>
    <property type="project" value="TreeGrafter"/>
</dbReference>
<dbReference type="Proteomes" id="UP000319160">
    <property type="component" value="Unassembled WGS sequence"/>
</dbReference>
<sequence>MSLYTRIDGKGLIRLLGGGAIGCSAAYYLTRHPKFKKEEHHITLLEATKIAGGASGKAGGCLASWATPICLATLSFDLHASLAEEHDGENHWGYRRALCLDCEVDDSQLEATLPVVSNGNSGDDRPDWLFPGRLKRFKLRGHFEDTGQVHPYLYTNFLVGKAQESGVEVIMGSATAINISEDGKSVKSVTFNPRDSEDVVELEPDHVIIACGPWTRKLLPKVPIKGARSHSVVLRVPSNEVPAHILFFNNPDPRSWFPKLEVYPRPDDTTYVCGPTDWRVPLPDSTELVDVDKESCDLIKRAAENLSPRFLDRATEVEQACYRPVVDIPGRDRSVGPLLGKLSVEGLILAAGHDQWGIQNSAATGKIISELVFDGKATSADISSLDPGNVV</sequence>
<feature type="transmembrane region" description="Helical" evidence="1">
    <location>
        <begin position="12"/>
        <end position="30"/>
    </location>
</feature>
<dbReference type="Gene3D" id="3.50.50.60">
    <property type="entry name" value="FAD/NAD(P)-binding domain"/>
    <property type="match status" value="1"/>
</dbReference>
<protein>
    <recommendedName>
        <fullName evidence="2">FAD dependent oxidoreductase domain-containing protein</fullName>
    </recommendedName>
</protein>
<dbReference type="PANTHER" id="PTHR13847">
    <property type="entry name" value="SARCOSINE DEHYDROGENASE-RELATED"/>
    <property type="match status" value="1"/>
</dbReference>
<keyword evidence="4" id="KW-1185">Reference proteome</keyword>
<feature type="domain" description="FAD dependent oxidoreductase" evidence="2">
    <location>
        <begin position="16"/>
        <end position="371"/>
    </location>
</feature>
<evidence type="ECO:0000256" key="1">
    <source>
        <dbReference type="SAM" id="Phobius"/>
    </source>
</evidence>
<reference evidence="4" key="1">
    <citation type="submission" date="2019-06" db="EMBL/GenBank/DDBJ databases">
        <title>Draft genome sequence of the griseofulvin-producing fungus Xylaria cubensis strain G536.</title>
        <authorList>
            <person name="Mead M.E."/>
            <person name="Raja H.A."/>
            <person name="Steenwyk J.L."/>
            <person name="Knowles S.L."/>
            <person name="Oberlies N.H."/>
            <person name="Rokas A."/>
        </authorList>
    </citation>
    <scope>NUCLEOTIDE SEQUENCE [LARGE SCALE GENOMIC DNA]</scope>
    <source>
        <strain evidence="4">G536</strain>
    </source>
</reference>
<keyword evidence="1" id="KW-0472">Membrane</keyword>
<dbReference type="AlphaFoldDB" id="A0A553HKC7"/>
<dbReference type="OrthoDB" id="498204at2759"/>
<organism evidence="3 4">
    <name type="scientific">Xylaria flabelliformis</name>
    <dbReference type="NCBI Taxonomy" id="2512241"/>
    <lineage>
        <taxon>Eukaryota</taxon>
        <taxon>Fungi</taxon>
        <taxon>Dikarya</taxon>
        <taxon>Ascomycota</taxon>
        <taxon>Pezizomycotina</taxon>
        <taxon>Sordariomycetes</taxon>
        <taxon>Xylariomycetidae</taxon>
        <taxon>Xylariales</taxon>
        <taxon>Xylariaceae</taxon>
        <taxon>Xylaria</taxon>
    </lineage>
</organism>
<dbReference type="Pfam" id="PF01266">
    <property type="entry name" value="DAO"/>
    <property type="match status" value="1"/>
</dbReference>
<comment type="caution">
    <text evidence="3">The sequence shown here is derived from an EMBL/GenBank/DDBJ whole genome shotgun (WGS) entry which is preliminary data.</text>
</comment>
<gene>
    <name evidence="3" type="ORF">FHL15_010715</name>
</gene>
<dbReference type="InterPro" id="IPR036188">
    <property type="entry name" value="FAD/NAD-bd_sf"/>
</dbReference>
<name>A0A553HKC7_9PEZI</name>
<evidence type="ECO:0000313" key="3">
    <source>
        <dbReference type="EMBL" id="TRX88402.1"/>
    </source>
</evidence>
<dbReference type="Gene3D" id="3.30.9.10">
    <property type="entry name" value="D-Amino Acid Oxidase, subunit A, domain 2"/>
    <property type="match status" value="1"/>
</dbReference>
<dbReference type="STRING" id="2512241.A0A553HKC7"/>
<evidence type="ECO:0000259" key="2">
    <source>
        <dbReference type="Pfam" id="PF01266"/>
    </source>
</evidence>
<dbReference type="GO" id="GO:0042147">
    <property type="term" value="P:retrograde transport, endosome to Golgi"/>
    <property type="evidence" value="ECO:0007669"/>
    <property type="project" value="TreeGrafter"/>
</dbReference>
<dbReference type="EMBL" id="VFLP01000089">
    <property type="protein sequence ID" value="TRX88402.1"/>
    <property type="molecule type" value="Genomic_DNA"/>
</dbReference>
<dbReference type="PANTHER" id="PTHR13847:SF150">
    <property type="entry name" value="OXIDOREDUCTASE TDA3-RELATED"/>
    <property type="match status" value="1"/>
</dbReference>
<evidence type="ECO:0000313" key="4">
    <source>
        <dbReference type="Proteomes" id="UP000319160"/>
    </source>
</evidence>
<accession>A0A553HKC7</accession>